<dbReference type="EMBL" id="GGEC01091779">
    <property type="protein sequence ID" value="MBX72263.1"/>
    <property type="molecule type" value="Transcribed_RNA"/>
</dbReference>
<organism evidence="1">
    <name type="scientific">Rhizophora mucronata</name>
    <name type="common">Asiatic mangrove</name>
    <dbReference type="NCBI Taxonomy" id="61149"/>
    <lineage>
        <taxon>Eukaryota</taxon>
        <taxon>Viridiplantae</taxon>
        <taxon>Streptophyta</taxon>
        <taxon>Embryophyta</taxon>
        <taxon>Tracheophyta</taxon>
        <taxon>Spermatophyta</taxon>
        <taxon>Magnoliopsida</taxon>
        <taxon>eudicotyledons</taxon>
        <taxon>Gunneridae</taxon>
        <taxon>Pentapetalae</taxon>
        <taxon>rosids</taxon>
        <taxon>fabids</taxon>
        <taxon>Malpighiales</taxon>
        <taxon>Rhizophoraceae</taxon>
        <taxon>Rhizophora</taxon>
    </lineage>
</organism>
<name>A0A2P2QZ60_RHIMU</name>
<reference evidence="1" key="1">
    <citation type="submission" date="2018-02" db="EMBL/GenBank/DDBJ databases">
        <title>Rhizophora mucronata_Transcriptome.</title>
        <authorList>
            <person name="Meera S.P."/>
            <person name="Sreeshan A."/>
            <person name="Augustine A."/>
        </authorList>
    </citation>
    <scope>NUCLEOTIDE SEQUENCE</scope>
    <source>
        <tissue evidence="1">Leaf</tissue>
    </source>
</reference>
<accession>A0A2P2QZ60</accession>
<proteinExistence type="predicted"/>
<dbReference type="AlphaFoldDB" id="A0A2P2QZ60"/>
<protein>
    <submittedName>
        <fullName evidence="1">Uncharacterized protein</fullName>
    </submittedName>
</protein>
<sequence length="25" mass="2992">MSFAFTTIVHLSLPLSLWDTTYVWY</sequence>
<evidence type="ECO:0000313" key="1">
    <source>
        <dbReference type="EMBL" id="MBX72263.1"/>
    </source>
</evidence>